<dbReference type="AlphaFoldDB" id="A0A5R9EGB3"/>
<evidence type="ECO:0000256" key="1">
    <source>
        <dbReference type="SAM" id="MobiDB-lite"/>
    </source>
</evidence>
<gene>
    <name evidence="3" type="ORF">FEZ33_01800</name>
</gene>
<protein>
    <submittedName>
        <fullName evidence="3">DUF4044 domain-containing protein</fullName>
    </submittedName>
</protein>
<dbReference type="OrthoDB" id="2139642at2"/>
<comment type="caution">
    <text evidence="3">The sequence shown here is derived from an EMBL/GenBank/DDBJ whole genome shotgun (WGS) entry which is preliminary data.</text>
</comment>
<accession>A0A5R9EGB3</accession>
<dbReference type="Proteomes" id="UP000306420">
    <property type="component" value="Unassembled WGS sequence"/>
</dbReference>
<dbReference type="Pfam" id="PF13253">
    <property type="entry name" value="DUF4044"/>
    <property type="match status" value="1"/>
</dbReference>
<evidence type="ECO:0000313" key="3">
    <source>
        <dbReference type="EMBL" id="TLQ49151.1"/>
    </source>
</evidence>
<keyword evidence="2" id="KW-0472">Membrane</keyword>
<dbReference type="RefSeq" id="WP_138403682.1">
    <property type="nucleotide sequence ID" value="NZ_VBSP01000003.1"/>
</dbReference>
<organism evidence="3 4">
    <name type="scientific">Ruoffia tabacinasalis</name>
    <dbReference type="NCBI Taxonomy" id="87458"/>
    <lineage>
        <taxon>Bacteria</taxon>
        <taxon>Bacillati</taxon>
        <taxon>Bacillota</taxon>
        <taxon>Bacilli</taxon>
        <taxon>Lactobacillales</taxon>
        <taxon>Aerococcaceae</taxon>
        <taxon>Ruoffia</taxon>
    </lineage>
</organism>
<feature type="region of interest" description="Disordered" evidence="1">
    <location>
        <begin position="1"/>
        <end position="20"/>
    </location>
</feature>
<reference evidence="3 4" key="1">
    <citation type="submission" date="2019-05" db="EMBL/GenBank/DDBJ databases">
        <title>The metagenome of a microbial culture collection derived from dairy environment covers the genomic content of the human microbiome.</title>
        <authorList>
            <person name="Roder T."/>
            <person name="Wuthrich D."/>
            <person name="Sattari Z."/>
            <person name="Von Ah U."/>
            <person name="Bar C."/>
            <person name="Ronchi F."/>
            <person name="Macpherson A.J."/>
            <person name="Ganal-Vonarburg S.C."/>
            <person name="Bruggmann R."/>
            <person name="Vergeres G."/>
        </authorList>
    </citation>
    <scope>NUCLEOTIDE SEQUENCE [LARGE SCALE GENOMIC DNA]</scope>
    <source>
        <strain evidence="3 4">FAM 24227</strain>
    </source>
</reference>
<keyword evidence="2" id="KW-1133">Transmembrane helix</keyword>
<evidence type="ECO:0000313" key="4">
    <source>
        <dbReference type="Proteomes" id="UP000306420"/>
    </source>
</evidence>
<proteinExistence type="predicted"/>
<dbReference type="EMBL" id="VBSP01000003">
    <property type="protein sequence ID" value="TLQ49151.1"/>
    <property type="molecule type" value="Genomic_DNA"/>
</dbReference>
<evidence type="ECO:0000256" key="2">
    <source>
        <dbReference type="SAM" id="Phobius"/>
    </source>
</evidence>
<name>A0A5R9EGB3_9LACT</name>
<sequence length="55" mass="6142">MAKSKKRNWNKLAAQSNKGKKSKMDRIVRFVAIAMVVIMLASVVISLMVSLSTFN</sequence>
<keyword evidence="2" id="KW-0812">Transmembrane</keyword>
<dbReference type="InterPro" id="IPR025270">
    <property type="entry name" value="DUF4044"/>
</dbReference>
<feature type="transmembrane region" description="Helical" evidence="2">
    <location>
        <begin position="27"/>
        <end position="49"/>
    </location>
</feature>